<keyword evidence="3" id="KW-0132">Cell division</keyword>
<keyword evidence="3" id="KW-0131">Cell cycle</keyword>
<evidence type="ECO:0000256" key="1">
    <source>
        <dbReference type="SAM" id="Coils"/>
    </source>
</evidence>
<dbReference type="AlphaFoldDB" id="A0A1M6PFE1"/>
<dbReference type="EMBL" id="FRAF01000008">
    <property type="protein sequence ID" value="SHK06675.1"/>
    <property type="molecule type" value="Genomic_DNA"/>
</dbReference>
<protein>
    <submittedName>
        <fullName evidence="3">Cell division protein FtsB</fullName>
    </submittedName>
</protein>
<dbReference type="GO" id="GO:0051301">
    <property type="term" value="P:cell division"/>
    <property type="evidence" value="ECO:0007669"/>
    <property type="project" value="UniProtKB-KW"/>
</dbReference>
<keyword evidence="2" id="KW-1133">Transmembrane helix</keyword>
<dbReference type="RefSeq" id="WP_083574116.1">
    <property type="nucleotide sequence ID" value="NZ_FRAF01000008.1"/>
</dbReference>
<evidence type="ECO:0000256" key="2">
    <source>
        <dbReference type="SAM" id="Phobius"/>
    </source>
</evidence>
<dbReference type="InterPro" id="IPR007060">
    <property type="entry name" value="FtsL/DivIC"/>
</dbReference>
<keyword evidence="4" id="KW-1185">Reference proteome</keyword>
<evidence type="ECO:0000313" key="3">
    <source>
        <dbReference type="EMBL" id="SHK06675.1"/>
    </source>
</evidence>
<dbReference type="OrthoDB" id="2376328at2"/>
<name>A0A1M6PFE1_9BACL</name>
<accession>A0A1M6PFE1</accession>
<feature type="coiled-coil region" evidence="1">
    <location>
        <begin position="56"/>
        <end position="83"/>
    </location>
</feature>
<dbReference type="Pfam" id="PF04977">
    <property type="entry name" value="DivIC"/>
    <property type="match status" value="1"/>
</dbReference>
<dbReference type="STRING" id="1830138.SAMN05443507_10818"/>
<sequence>MPRQSSYASRQAAPDVAPRIFVRKPWRKFLRLRYVALCVVFAYAVIHYETVQRPILQQLEVQHQQLNNQLSQLKTQNTYLKNRVQQLNNPSFIEKYATDHFGLIVPGQIPFTVANSQH</sequence>
<keyword evidence="2" id="KW-0812">Transmembrane</keyword>
<keyword evidence="2" id="KW-0472">Membrane</keyword>
<evidence type="ECO:0000313" key="4">
    <source>
        <dbReference type="Proteomes" id="UP000184016"/>
    </source>
</evidence>
<organism evidence="3 4">
    <name type="scientific">Alicyclobacillus tolerans</name>
    <dbReference type="NCBI Taxonomy" id="90970"/>
    <lineage>
        <taxon>Bacteria</taxon>
        <taxon>Bacillati</taxon>
        <taxon>Bacillota</taxon>
        <taxon>Bacilli</taxon>
        <taxon>Bacillales</taxon>
        <taxon>Alicyclobacillaceae</taxon>
        <taxon>Alicyclobacillus</taxon>
    </lineage>
</organism>
<dbReference type="Proteomes" id="UP000184016">
    <property type="component" value="Unassembled WGS sequence"/>
</dbReference>
<reference evidence="4" key="1">
    <citation type="submission" date="2016-11" db="EMBL/GenBank/DDBJ databases">
        <authorList>
            <person name="Varghese N."/>
            <person name="Submissions S."/>
        </authorList>
    </citation>
    <scope>NUCLEOTIDE SEQUENCE [LARGE SCALE GENOMIC DNA]</scope>
    <source>
        <strain evidence="4">USBA-503</strain>
    </source>
</reference>
<proteinExistence type="predicted"/>
<feature type="transmembrane region" description="Helical" evidence="2">
    <location>
        <begin position="29"/>
        <end position="48"/>
    </location>
</feature>
<keyword evidence="1" id="KW-0175">Coiled coil</keyword>
<gene>
    <name evidence="3" type="ORF">SAMN05443507_10818</name>
</gene>